<keyword evidence="1" id="KW-1133">Transmembrane helix</keyword>
<accession>A0A8J3IX00</accession>
<keyword evidence="1" id="KW-0472">Membrane</keyword>
<dbReference type="Proteomes" id="UP000612808">
    <property type="component" value="Unassembled WGS sequence"/>
</dbReference>
<reference evidence="2" key="1">
    <citation type="submission" date="2021-01" db="EMBL/GenBank/DDBJ databases">
        <title>Whole genome shotgun sequence of Actinocatenispora rupis NBRC 107355.</title>
        <authorList>
            <person name="Komaki H."/>
            <person name="Tamura T."/>
        </authorList>
    </citation>
    <scope>NUCLEOTIDE SEQUENCE</scope>
    <source>
        <strain evidence="2">NBRC 107355</strain>
    </source>
</reference>
<keyword evidence="3" id="KW-1185">Reference proteome</keyword>
<name>A0A8J3IX00_9ACTN</name>
<proteinExistence type="predicted"/>
<feature type="transmembrane region" description="Helical" evidence="1">
    <location>
        <begin position="84"/>
        <end position="102"/>
    </location>
</feature>
<protein>
    <submittedName>
        <fullName evidence="2">Uncharacterized protein</fullName>
    </submittedName>
</protein>
<keyword evidence="1" id="KW-0812">Transmembrane</keyword>
<evidence type="ECO:0000313" key="3">
    <source>
        <dbReference type="Proteomes" id="UP000612808"/>
    </source>
</evidence>
<dbReference type="AlphaFoldDB" id="A0A8J3IX00"/>
<evidence type="ECO:0000256" key="1">
    <source>
        <dbReference type="SAM" id="Phobius"/>
    </source>
</evidence>
<organism evidence="2 3">
    <name type="scientific">Actinocatenispora rupis</name>
    <dbReference type="NCBI Taxonomy" id="519421"/>
    <lineage>
        <taxon>Bacteria</taxon>
        <taxon>Bacillati</taxon>
        <taxon>Actinomycetota</taxon>
        <taxon>Actinomycetes</taxon>
        <taxon>Micromonosporales</taxon>
        <taxon>Micromonosporaceae</taxon>
        <taxon>Actinocatenispora</taxon>
    </lineage>
</organism>
<dbReference type="EMBL" id="BOMB01000006">
    <property type="protein sequence ID" value="GID10223.1"/>
    <property type="molecule type" value="Genomic_DNA"/>
</dbReference>
<evidence type="ECO:0000313" key="2">
    <source>
        <dbReference type="EMBL" id="GID10223.1"/>
    </source>
</evidence>
<comment type="caution">
    <text evidence="2">The sequence shown here is derived from an EMBL/GenBank/DDBJ whole genome shotgun (WGS) entry which is preliminary data.</text>
</comment>
<feature type="transmembrane region" description="Helical" evidence="1">
    <location>
        <begin position="9"/>
        <end position="31"/>
    </location>
</feature>
<sequence>MDAQGWPPGWLVAAAVTTSTVTVCAAMLWIVGPAAGWTGEQVARWVGEGAQWAQVPSLSGPMLDGLRSAVGGEYAATVPVSPATALWAWLAVGALLWCGAGFRMGGARIGWAVYGAATVGLVYWDSPPRHRRPGAR</sequence>
<gene>
    <name evidence="2" type="ORF">Aru02nite_11120</name>
</gene>
<feature type="transmembrane region" description="Helical" evidence="1">
    <location>
        <begin position="109"/>
        <end position="126"/>
    </location>
</feature>